<name>K2GFU3_9BACT</name>
<accession>K2GFU3</accession>
<dbReference type="AlphaFoldDB" id="K2GFU3"/>
<evidence type="ECO:0008006" key="2">
    <source>
        <dbReference type="Google" id="ProtNLM"/>
    </source>
</evidence>
<reference evidence="1" key="1">
    <citation type="journal article" date="2012" name="Science">
        <title>Fermentation, hydrogen, and sulfur metabolism in multiple uncultivated bacterial phyla.</title>
        <authorList>
            <person name="Wrighton K.C."/>
            <person name="Thomas B.C."/>
            <person name="Sharon I."/>
            <person name="Miller C.S."/>
            <person name="Castelle C.J."/>
            <person name="VerBerkmoes N.C."/>
            <person name="Wilkins M.J."/>
            <person name="Hettich R.L."/>
            <person name="Lipton M.S."/>
            <person name="Williams K.H."/>
            <person name="Long P.E."/>
            <person name="Banfield J.F."/>
        </authorList>
    </citation>
    <scope>NUCLEOTIDE SEQUENCE [LARGE SCALE GENOMIC DNA]</scope>
</reference>
<dbReference type="EMBL" id="AMFJ01000211">
    <property type="protein sequence ID" value="EKE29169.1"/>
    <property type="molecule type" value="Genomic_DNA"/>
</dbReference>
<proteinExistence type="predicted"/>
<sequence length="213" mass="25258">MDQKNGNIRNSWQHDWRIPEEFCPDDDEVLRYAVEKTRDRAWACIDPHDEPVENLDSTDEIVANLSAAKEVLPEMRRIYYPCCLSDISPSKAFIWSDVIYADLNWCAIDLLRKNGFDAYKADAKKFHPANIDMVIVLSPTISSKYFIPIINQWWMIICDDYHKTAQELFREKDFRCTIFISGWKIRLRGERILFADIPRPRSWDELYVFKKIK</sequence>
<protein>
    <recommendedName>
        <fullName evidence="2">Methyltransferase type 11</fullName>
    </recommendedName>
</protein>
<gene>
    <name evidence="1" type="ORF">ACD_2C00211G0003</name>
</gene>
<organism evidence="1">
    <name type="scientific">uncultured bacterium</name>
    <name type="common">gcode 4</name>
    <dbReference type="NCBI Taxonomy" id="1234023"/>
    <lineage>
        <taxon>Bacteria</taxon>
        <taxon>environmental samples</taxon>
    </lineage>
</organism>
<evidence type="ECO:0000313" key="1">
    <source>
        <dbReference type="EMBL" id="EKE29169.1"/>
    </source>
</evidence>
<comment type="caution">
    <text evidence="1">The sequence shown here is derived from an EMBL/GenBank/DDBJ whole genome shotgun (WGS) entry which is preliminary data.</text>
</comment>